<gene>
    <name evidence="1" type="ORF">DPEC_G00199250</name>
</gene>
<reference evidence="1" key="1">
    <citation type="submission" date="2021-05" db="EMBL/GenBank/DDBJ databases">
        <authorList>
            <person name="Pan Q."/>
            <person name="Jouanno E."/>
            <person name="Zahm M."/>
            <person name="Klopp C."/>
            <person name="Cabau C."/>
            <person name="Louis A."/>
            <person name="Berthelot C."/>
            <person name="Parey E."/>
            <person name="Roest Crollius H."/>
            <person name="Montfort J."/>
            <person name="Robinson-Rechavi M."/>
            <person name="Bouchez O."/>
            <person name="Lampietro C."/>
            <person name="Lopez Roques C."/>
            <person name="Donnadieu C."/>
            <person name="Postlethwait J."/>
            <person name="Bobe J."/>
            <person name="Dillon D."/>
            <person name="Chandos A."/>
            <person name="von Hippel F."/>
            <person name="Guiguen Y."/>
        </authorList>
    </citation>
    <scope>NUCLEOTIDE SEQUENCE</scope>
    <source>
        <strain evidence="1">YG-Jan2019</strain>
    </source>
</reference>
<name>A0ACC2G8D5_DALPE</name>
<sequence>MAESRSLQQLKKERTTAKQRFSRLANSVMKSCEKMSAEELEEAVSKVALEADQVMETNGELETAWTEEAELEPPPPKKGEVQDFKKTAEECERRLEEVEGAVRSVLWQSSHDSSPHL</sequence>
<keyword evidence="2" id="KW-1185">Reference proteome</keyword>
<protein>
    <submittedName>
        <fullName evidence="1">Uncharacterized protein</fullName>
    </submittedName>
</protein>
<comment type="caution">
    <text evidence="1">The sequence shown here is derived from an EMBL/GenBank/DDBJ whole genome shotgun (WGS) entry which is preliminary data.</text>
</comment>
<dbReference type="Proteomes" id="UP001157502">
    <property type="component" value="Chromosome 16"/>
</dbReference>
<evidence type="ECO:0000313" key="2">
    <source>
        <dbReference type="Proteomes" id="UP001157502"/>
    </source>
</evidence>
<evidence type="ECO:0000313" key="1">
    <source>
        <dbReference type="EMBL" id="KAJ7999904.1"/>
    </source>
</evidence>
<organism evidence="1 2">
    <name type="scientific">Dallia pectoralis</name>
    <name type="common">Alaska blackfish</name>
    <dbReference type="NCBI Taxonomy" id="75939"/>
    <lineage>
        <taxon>Eukaryota</taxon>
        <taxon>Metazoa</taxon>
        <taxon>Chordata</taxon>
        <taxon>Craniata</taxon>
        <taxon>Vertebrata</taxon>
        <taxon>Euteleostomi</taxon>
        <taxon>Actinopterygii</taxon>
        <taxon>Neopterygii</taxon>
        <taxon>Teleostei</taxon>
        <taxon>Protacanthopterygii</taxon>
        <taxon>Esociformes</taxon>
        <taxon>Umbridae</taxon>
        <taxon>Dallia</taxon>
    </lineage>
</organism>
<dbReference type="EMBL" id="CM055743">
    <property type="protein sequence ID" value="KAJ7999904.1"/>
    <property type="molecule type" value="Genomic_DNA"/>
</dbReference>
<accession>A0ACC2G8D5</accession>
<proteinExistence type="predicted"/>